<dbReference type="Gene3D" id="2.60.40.2020">
    <property type="match status" value="1"/>
</dbReference>
<dbReference type="GO" id="GO:0004869">
    <property type="term" value="F:cysteine-type endopeptidase inhibitor activity"/>
    <property type="evidence" value="ECO:0007669"/>
    <property type="project" value="UniProtKB-KW"/>
</dbReference>
<protein>
    <recommendedName>
        <fullName evidence="5">Proteinase inhibitor I42 chagasin domain-containing protein</fullName>
    </recommendedName>
</protein>
<comment type="caution">
    <text evidence="3">The sequence shown here is derived from an EMBL/GenBank/DDBJ whole genome shotgun (WGS) entry which is preliminary data.</text>
</comment>
<proteinExistence type="predicted"/>
<keyword evidence="4" id="KW-1185">Reference proteome</keyword>
<evidence type="ECO:0008006" key="5">
    <source>
        <dbReference type="Google" id="ProtNLM"/>
    </source>
</evidence>
<name>A0A2T3WD04_9DEIO</name>
<evidence type="ECO:0000313" key="3">
    <source>
        <dbReference type="EMBL" id="PTA69623.1"/>
    </source>
</evidence>
<dbReference type="Proteomes" id="UP000240317">
    <property type="component" value="Unassembled WGS sequence"/>
</dbReference>
<keyword evidence="2" id="KW-0789">Thiol protease inhibitor</keyword>
<reference evidence="3 4" key="1">
    <citation type="submission" date="2018-03" db="EMBL/GenBank/DDBJ databases">
        <title>Draft genome of Deinococcus sp. OD32.</title>
        <authorList>
            <person name="Wang X.-P."/>
            <person name="Du Z.-J."/>
        </authorList>
    </citation>
    <scope>NUCLEOTIDE SEQUENCE [LARGE SCALE GENOMIC DNA]</scope>
    <source>
        <strain evidence="3 4">OD32</strain>
    </source>
</reference>
<evidence type="ECO:0000256" key="1">
    <source>
        <dbReference type="ARBA" id="ARBA00022690"/>
    </source>
</evidence>
<organism evidence="3 4">
    <name type="scientific">Deinococcus arcticus</name>
    <dbReference type="NCBI Taxonomy" id="2136176"/>
    <lineage>
        <taxon>Bacteria</taxon>
        <taxon>Thermotogati</taxon>
        <taxon>Deinococcota</taxon>
        <taxon>Deinococci</taxon>
        <taxon>Deinococcales</taxon>
        <taxon>Deinococcaceae</taxon>
        <taxon>Deinococcus</taxon>
    </lineage>
</organism>
<dbReference type="EMBL" id="PYSV01000001">
    <property type="protein sequence ID" value="PTA69623.1"/>
    <property type="molecule type" value="Genomic_DNA"/>
</dbReference>
<gene>
    <name evidence="3" type="ORF">C8263_00945</name>
</gene>
<keyword evidence="1" id="KW-0646">Protease inhibitor</keyword>
<dbReference type="SUPFAM" id="SSF141066">
    <property type="entry name" value="ICP-like"/>
    <property type="match status" value="1"/>
</dbReference>
<sequence length="134" mass="14066">MTLGVSASPAAAPRTLNFTVGRAGQEIAVQPGDRLRFTLNTTAGTGYTWRALEVDPAYLTLIEKRTVSVAPATGPGRTPVVGGPGPATVYTYQVVAPLKRGSLSLTTPVYFAELPPGRAATVQVQLVQFNLVAR</sequence>
<evidence type="ECO:0000256" key="2">
    <source>
        <dbReference type="ARBA" id="ARBA00022704"/>
    </source>
</evidence>
<evidence type="ECO:0000313" key="4">
    <source>
        <dbReference type="Proteomes" id="UP000240317"/>
    </source>
</evidence>
<dbReference type="AlphaFoldDB" id="A0A2T3WD04"/>
<dbReference type="InterPro" id="IPR036331">
    <property type="entry name" value="Chagasin-like_sf"/>
</dbReference>
<accession>A0A2T3WD04</accession>